<dbReference type="Gene3D" id="1.10.10.10">
    <property type="entry name" value="Winged helix-like DNA-binding domain superfamily/Winged helix DNA-binding domain"/>
    <property type="match status" value="1"/>
</dbReference>
<dbReference type="Pfam" id="PF09339">
    <property type="entry name" value="HTH_IclR"/>
    <property type="match status" value="1"/>
</dbReference>
<dbReference type="InterPro" id="IPR005471">
    <property type="entry name" value="Tscrpt_reg_IclR_N"/>
</dbReference>
<feature type="domain" description="IclR-ED" evidence="5">
    <location>
        <begin position="67"/>
        <end position="251"/>
    </location>
</feature>
<evidence type="ECO:0000259" key="5">
    <source>
        <dbReference type="PROSITE" id="PS51078"/>
    </source>
</evidence>
<proteinExistence type="predicted"/>
<dbReference type="Gene3D" id="3.30.450.40">
    <property type="match status" value="1"/>
</dbReference>
<accession>A0ABY7JVQ9</accession>
<dbReference type="PANTHER" id="PTHR30136">
    <property type="entry name" value="HELIX-TURN-HELIX TRANSCRIPTIONAL REGULATOR, ICLR FAMILY"/>
    <property type="match status" value="1"/>
</dbReference>
<dbReference type="SUPFAM" id="SSF55781">
    <property type="entry name" value="GAF domain-like"/>
    <property type="match status" value="1"/>
</dbReference>
<dbReference type="PANTHER" id="PTHR30136:SF2">
    <property type="entry name" value="TRANSCRIPTIONAL REGULATOR ICLR"/>
    <property type="match status" value="1"/>
</dbReference>
<evidence type="ECO:0000313" key="6">
    <source>
        <dbReference type="EMBL" id="WAX56090.1"/>
    </source>
</evidence>
<evidence type="ECO:0000256" key="3">
    <source>
        <dbReference type="ARBA" id="ARBA00023163"/>
    </source>
</evidence>
<feature type="domain" description="HTH iclR-type" evidence="4">
    <location>
        <begin position="4"/>
        <end position="66"/>
    </location>
</feature>
<evidence type="ECO:0000256" key="2">
    <source>
        <dbReference type="ARBA" id="ARBA00023125"/>
    </source>
</evidence>
<dbReference type="SUPFAM" id="SSF46785">
    <property type="entry name" value="Winged helix' DNA-binding domain"/>
    <property type="match status" value="1"/>
</dbReference>
<dbReference type="InterPro" id="IPR014757">
    <property type="entry name" value="Tscrpt_reg_IclR_C"/>
</dbReference>
<keyword evidence="3" id="KW-0804">Transcription</keyword>
<evidence type="ECO:0000256" key="1">
    <source>
        <dbReference type="ARBA" id="ARBA00023015"/>
    </source>
</evidence>
<name>A0ABY7JVQ9_9ACTN</name>
<dbReference type="Proteomes" id="UP001164693">
    <property type="component" value="Chromosome"/>
</dbReference>
<dbReference type="EMBL" id="CP097463">
    <property type="protein sequence ID" value="WAX56090.1"/>
    <property type="molecule type" value="Genomic_DNA"/>
</dbReference>
<keyword evidence="2" id="KW-0238">DNA-binding</keyword>
<dbReference type="InterPro" id="IPR050707">
    <property type="entry name" value="HTH_MetabolicPath_Reg"/>
</dbReference>
<dbReference type="InterPro" id="IPR036390">
    <property type="entry name" value="WH_DNA-bd_sf"/>
</dbReference>
<evidence type="ECO:0000313" key="7">
    <source>
        <dbReference type="Proteomes" id="UP001164693"/>
    </source>
</evidence>
<sequence length="254" mass="27225">MAEVPAAAQALAILRFLARQAGPVQAGTITRELNLPRSTTYHLLATLQAAGFVVHLPEDRRYALGIGAYELGTGYTRQAPLQRLARVPLATLVDRTHYSAHLAVLHGRDVVYVIEERAPGQPSLVTDVDVRLPAQLTASGRAMLAALPVQHVRALFPGPAAFVLRNECGPQSLSALRQLLVTVRRDGYAVENGEVTPGFASIAAAVLDHAQHPIASVALTFADIGVDAAQRDQLARRVIDTAARISRRFSGRGN</sequence>
<dbReference type="InterPro" id="IPR036388">
    <property type="entry name" value="WH-like_DNA-bd_sf"/>
</dbReference>
<dbReference type="InterPro" id="IPR029016">
    <property type="entry name" value="GAF-like_dom_sf"/>
</dbReference>
<gene>
    <name evidence="6" type="ORF">M6B22_16315</name>
</gene>
<dbReference type="Pfam" id="PF01614">
    <property type="entry name" value="IclR_C"/>
    <property type="match status" value="1"/>
</dbReference>
<evidence type="ECO:0000259" key="4">
    <source>
        <dbReference type="PROSITE" id="PS51077"/>
    </source>
</evidence>
<keyword evidence="1" id="KW-0805">Transcription regulation</keyword>
<organism evidence="6 7">
    <name type="scientific">Jatrophihabitans cynanchi</name>
    <dbReference type="NCBI Taxonomy" id="2944128"/>
    <lineage>
        <taxon>Bacteria</taxon>
        <taxon>Bacillati</taxon>
        <taxon>Actinomycetota</taxon>
        <taxon>Actinomycetes</taxon>
        <taxon>Jatrophihabitantales</taxon>
        <taxon>Jatrophihabitantaceae</taxon>
        <taxon>Jatrophihabitans</taxon>
    </lineage>
</organism>
<reference evidence="6" key="1">
    <citation type="submission" date="2022-05" db="EMBL/GenBank/DDBJ databases">
        <title>Jatrophihabitans sp. SB3-54 whole genome sequence.</title>
        <authorList>
            <person name="Suh M.K."/>
            <person name="Eom M.K."/>
            <person name="Kim J.S."/>
            <person name="Kim H.S."/>
            <person name="Do H.E."/>
            <person name="Shin Y.K."/>
            <person name="Lee J.-S."/>
        </authorList>
    </citation>
    <scope>NUCLEOTIDE SEQUENCE</scope>
    <source>
        <strain evidence="6">SB3-54</strain>
    </source>
</reference>
<dbReference type="PROSITE" id="PS51077">
    <property type="entry name" value="HTH_ICLR"/>
    <property type="match status" value="1"/>
</dbReference>
<keyword evidence="7" id="KW-1185">Reference proteome</keyword>
<protein>
    <submittedName>
        <fullName evidence="6">IclR family transcriptional regulator</fullName>
    </submittedName>
</protein>
<dbReference type="RefSeq" id="WP_269442618.1">
    <property type="nucleotide sequence ID" value="NZ_CP097463.1"/>
</dbReference>
<dbReference type="PROSITE" id="PS51078">
    <property type="entry name" value="ICLR_ED"/>
    <property type="match status" value="1"/>
</dbReference>
<dbReference type="SMART" id="SM00346">
    <property type="entry name" value="HTH_ICLR"/>
    <property type="match status" value="1"/>
</dbReference>